<dbReference type="EMBL" id="FUYJ01000007">
    <property type="protein sequence ID" value="SKB03283.1"/>
    <property type="molecule type" value="Genomic_DNA"/>
</dbReference>
<dbReference type="NCBIfam" id="NF033488">
    <property type="entry name" value="lmo0937_fam_TM"/>
    <property type="match status" value="1"/>
</dbReference>
<sequence length="51" mass="5549">MARLLWLVIVVLIALWVIGLVAKIGGGFIHLLLVVAGIIFILQLLTGRRSV</sequence>
<gene>
    <name evidence="2" type="ORF">SAMN04244570_3144</name>
</gene>
<proteinExistence type="predicted"/>
<keyword evidence="1" id="KW-1133">Transmembrane helix</keyword>
<keyword evidence="1" id="KW-0812">Transmembrane</keyword>
<name>A0A1T4YNL5_9BACL</name>
<dbReference type="Proteomes" id="UP000190042">
    <property type="component" value="Unassembled WGS sequence"/>
</dbReference>
<dbReference type="RefSeq" id="WP_139366021.1">
    <property type="nucleotide sequence ID" value="NZ_FUYJ01000007.1"/>
</dbReference>
<keyword evidence="1" id="KW-0472">Membrane</keyword>
<dbReference type="Pfam" id="PF18919">
    <property type="entry name" value="DUF5670"/>
    <property type="match status" value="1"/>
</dbReference>
<feature type="transmembrane region" description="Helical" evidence="1">
    <location>
        <begin position="29"/>
        <end position="46"/>
    </location>
</feature>
<protein>
    <recommendedName>
        <fullName evidence="4">Lmo0937 family membrane protein</fullName>
    </recommendedName>
</protein>
<accession>A0A1T4YNL5</accession>
<dbReference type="AlphaFoldDB" id="A0A1T4YNL5"/>
<organism evidence="2 3">
    <name type="scientific">Sporosarcina newyorkensis</name>
    <dbReference type="NCBI Taxonomy" id="759851"/>
    <lineage>
        <taxon>Bacteria</taxon>
        <taxon>Bacillati</taxon>
        <taxon>Bacillota</taxon>
        <taxon>Bacilli</taxon>
        <taxon>Bacillales</taxon>
        <taxon>Caryophanaceae</taxon>
        <taxon>Sporosarcina</taxon>
    </lineage>
</organism>
<evidence type="ECO:0000313" key="3">
    <source>
        <dbReference type="Proteomes" id="UP000190042"/>
    </source>
</evidence>
<keyword evidence="3" id="KW-1185">Reference proteome</keyword>
<dbReference type="InterPro" id="IPR043727">
    <property type="entry name" value="Lmo0937-like"/>
</dbReference>
<evidence type="ECO:0000313" key="2">
    <source>
        <dbReference type="EMBL" id="SKB03283.1"/>
    </source>
</evidence>
<evidence type="ECO:0008006" key="4">
    <source>
        <dbReference type="Google" id="ProtNLM"/>
    </source>
</evidence>
<reference evidence="3" key="1">
    <citation type="submission" date="2017-02" db="EMBL/GenBank/DDBJ databases">
        <authorList>
            <person name="Varghese N."/>
            <person name="Submissions S."/>
        </authorList>
    </citation>
    <scope>NUCLEOTIDE SEQUENCE [LARGE SCALE GENOMIC DNA]</scope>
    <source>
        <strain evidence="3">DSM 23966</strain>
    </source>
</reference>
<evidence type="ECO:0000256" key="1">
    <source>
        <dbReference type="SAM" id="Phobius"/>
    </source>
</evidence>